<dbReference type="GO" id="GO:0003700">
    <property type="term" value="F:DNA-binding transcription factor activity"/>
    <property type="evidence" value="ECO:0007669"/>
    <property type="project" value="InterPro"/>
</dbReference>
<feature type="domain" description="HTH lysR-type" evidence="5">
    <location>
        <begin position="15"/>
        <end position="72"/>
    </location>
</feature>
<evidence type="ECO:0000313" key="7">
    <source>
        <dbReference type="Proteomes" id="UP000242957"/>
    </source>
</evidence>
<evidence type="ECO:0000256" key="1">
    <source>
        <dbReference type="ARBA" id="ARBA00009437"/>
    </source>
</evidence>
<dbReference type="SUPFAM" id="SSF46785">
    <property type="entry name" value="Winged helix' DNA-binding domain"/>
    <property type="match status" value="1"/>
</dbReference>
<dbReference type="InterPro" id="IPR000847">
    <property type="entry name" value="LysR_HTH_N"/>
</dbReference>
<dbReference type="Pfam" id="PF00126">
    <property type="entry name" value="HTH_1"/>
    <property type="match status" value="1"/>
</dbReference>
<evidence type="ECO:0000256" key="4">
    <source>
        <dbReference type="ARBA" id="ARBA00023163"/>
    </source>
</evidence>
<dbReference type="CDD" id="cd05466">
    <property type="entry name" value="PBP2_LTTR_substrate"/>
    <property type="match status" value="1"/>
</dbReference>
<organism evidence="6 7">
    <name type="scientific">Pseudomonas jinjuensis</name>
    <dbReference type="NCBI Taxonomy" id="198616"/>
    <lineage>
        <taxon>Bacteria</taxon>
        <taxon>Pseudomonadati</taxon>
        <taxon>Pseudomonadota</taxon>
        <taxon>Gammaproteobacteria</taxon>
        <taxon>Pseudomonadales</taxon>
        <taxon>Pseudomonadaceae</taxon>
        <taxon>Pseudomonas</taxon>
    </lineage>
</organism>
<evidence type="ECO:0000256" key="3">
    <source>
        <dbReference type="ARBA" id="ARBA00023125"/>
    </source>
</evidence>
<dbReference type="InterPro" id="IPR005119">
    <property type="entry name" value="LysR_subst-bd"/>
</dbReference>
<dbReference type="Proteomes" id="UP000242957">
    <property type="component" value="Unassembled WGS sequence"/>
</dbReference>
<dbReference type="Gene3D" id="1.10.10.10">
    <property type="entry name" value="Winged helix-like DNA-binding domain superfamily/Winged helix DNA-binding domain"/>
    <property type="match status" value="1"/>
</dbReference>
<sequence>MEPRDGLGRFLNDRLDWNLLRTWLVIGQERSISRAAARLHLTQPAVSQALRRLEEQLGAALIQRRGPRFEITAIGEEILRIAGDVNGNVSRLAAALEQPADQVVGKVRMLNISRIQSGFYDDFLTDFHRAHPGVELEIEVMRSADVLSSLQQKTATLGLALCRLPSPRLEQRAFLRQRYTFFCGRHHALYGRRDLRLDDLLGEDFVSFTSDQIGEALSPLTIFRDQQGFTGKLVASSPSLEEIRRLVYCGYGIGCLPQHIVADDLAQGRLWQLPPEDGVADVDIHLLWNREQKHTQAERCFLGELLKRMEQVPMEQRLLSSP</sequence>
<dbReference type="Gene3D" id="3.40.190.290">
    <property type="match status" value="1"/>
</dbReference>
<dbReference type="EMBL" id="FNIJ01000008">
    <property type="protein sequence ID" value="SDO18720.1"/>
    <property type="molecule type" value="Genomic_DNA"/>
</dbReference>
<dbReference type="PANTHER" id="PTHR30126">
    <property type="entry name" value="HTH-TYPE TRANSCRIPTIONAL REGULATOR"/>
    <property type="match status" value="1"/>
</dbReference>
<dbReference type="GO" id="GO:0000976">
    <property type="term" value="F:transcription cis-regulatory region binding"/>
    <property type="evidence" value="ECO:0007669"/>
    <property type="project" value="TreeGrafter"/>
</dbReference>
<dbReference type="AlphaFoldDB" id="A0A1H0HHY9"/>
<comment type="similarity">
    <text evidence="1">Belongs to the LysR transcriptional regulatory family.</text>
</comment>
<dbReference type="PRINTS" id="PR00039">
    <property type="entry name" value="HTHLYSR"/>
</dbReference>
<dbReference type="Pfam" id="PF03466">
    <property type="entry name" value="LysR_substrate"/>
    <property type="match status" value="1"/>
</dbReference>
<protein>
    <submittedName>
        <fullName evidence="6">DNA-binding transcriptional regulator, LysR family</fullName>
    </submittedName>
</protein>
<dbReference type="InterPro" id="IPR036388">
    <property type="entry name" value="WH-like_DNA-bd_sf"/>
</dbReference>
<evidence type="ECO:0000313" key="6">
    <source>
        <dbReference type="EMBL" id="SDO18720.1"/>
    </source>
</evidence>
<evidence type="ECO:0000256" key="2">
    <source>
        <dbReference type="ARBA" id="ARBA00023015"/>
    </source>
</evidence>
<gene>
    <name evidence="6" type="ORF">SAMN05216193_108244</name>
</gene>
<reference evidence="7" key="1">
    <citation type="submission" date="2016-10" db="EMBL/GenBank/DDBJ databases">
        <authorList>
            <person name="Varghese N."/>
            <person name="Submissions S."/>
        </authorList>
    </citation>
    <scope>NUCLEOTIDE SEQUENCE [LARGE SCALE GENOMIC DNA]</scope>
    <source>
        <strain evidence="7">JCM 21621</strain>
    </source>
</reference>
<keyword evidence="2" id="KW-0805">Transcription regulation</keyword>
<dbReference type="RefSeq" id="WP_084309540.1">
    <property type="nucleotide sequence ID" value="NZ_FNIJ01000008.1"/>
</dbReference>
<proteinExistence type="inferred from homology"/>
<name>A0A1H0HHY9_9PSED</name>
<dbReference type="OrthoDB" id="9785745at2"/>
<dbReference type="PROSITE" id="PS50931">
    <property type="entry name" value="HTH_LYSR"/>
    <property type="match status" value="1"/>
</dbReference>
<dbReference type="STRING" id="198616.SAMN05216193_108244"/>
<evidence type="ECO:0000259" key="5">
    <source>
        <dbReference type="PROSITE" id="PS50931"/>
    </source>
</evidence>
<dbReference type="SUPFAM" id="SSF53850">
    <property type="entry name" value="Periplasmic binding protein-like II"/>
    <property type="match status" value="1"/>
</dbReference>
<keyword evidence="4" id="KW-0804">Transcription</keyword>
<accession>A0A1H0HHY9</accession>
<dbReference type="InterPro" id="IPR036390">
    <property type="entry name" value="WH_DNA-bd_sf"/>
</dbReference>
<keyword evidence="3 6" id="KW-0238">DNA-binding</keyword>
<dbReference type="PANTHER" id="PTHR30126:SF91">
    <property type="entry name" value="LYSR FAMILY TRANSCRIPTIONAL REGULATOR"/>
    <property type="match status" value="1"/>
</dbReference>
<keyword evidence="7" id="KW-1185">Reference proteome</keyword>